<comment type="caution">
    <text evidence="3">The sequence shown here is derived from an EMBL/GenBank/DDBJ whole genome shotgun (WGS) entry which is preliminary data.</text>
</comment>
<keyword evidence="1" id="KW-0732">Signal</keyword>
<dbReference type="Proteomes" id="UP001288944">
    <property type="component" value="Unassembled WGS sequence"/>
</dbReference>
<evidence type="ECO:0000313" key="3">
    <source>
        <dbReference type="EMBL" id="MDZ7542417.1"/>
    </source>
</evidence>
<dbReference type="InterPro" id="IPR017853">
    <property type="entry name" value="GH"/>
</dbReference>
<feature type="non-terminal residue" evidence="3">
    <location>
        <position position="267"/>
    </location>
</feature>
<dbReference type="GO" id="GO:0004553">
    <property type="term" value="F:hydrolase activity, hydrolyzing O-glycosyl compounds"/>
    <property type="evidence" value="ECO:0007669"/>
    <property type="project" value="InterPro"/>
</dbReference>
<organism evidence="3 4">
    <name type="scientific">Clostridium perfringens</name>
    <dbReference type="NCBI Taxonomy" id="1502"/>
    <lineage>
        <taxon>Bacteria</taxon>
        <taxon>Bacillati</taxon>
        <taxon>Bacillota</taxon>
        <taxon>Clostridia</taxon>
        <taxon>Eubacteriales</taxon>
        <taxon>Clostridiaceae</taxon>
        <taxon>Clostridium</taxon>
    </lineage>
</organism>
<dbReference type="PANTHER" id="PTHR42767:SF1">
    <property type="entry name" value="ENDO-BETA-1,6-GALACTANASE-LIKE DOMAIN-CONTAINING PROTEIN"/>
    <property type="match status" value="1"/>
</dbReference>
<feature type="signal peptide" evidence="1">
    <location>
        <begin position="1"/>
        <end position="29"/>
    </location>
</feature>
<accession>A0AAW9KGF1</accession>
<dbReference type="InterPro" id="IPR039514">
    <property type="entry name" value="6GAL-like"/>
</dbReference>
<evidence type="ECO:0000259" key="2">
    <source>
        <dbReference type="Pfam" id="PF14587"/>
    </source>
</evidence>
<reference evidence="3" key="1">
    <citation type="submission" date="2019-11" db="EMBL/GenBank/DDBJ databases">
        <title>Characterization of Clostridium perfringens isolates from swine manure treated agricultural soils.</title>
        <authorList>
            <person name="Wushke S.T."/>
        </authorList>
    </citation>
    <scope>NUCLEOTIDE SEQUENCE</scope>
    <source>
        <strain evidence="3">X62</strain>
    </source>
</reference>
<evidence type="ECO:0000256" key="1">
    <source>
        <dbReference type="SAM" id="SignalP"/>
    </source>
</evidence>
<gene>
    <name evidence="3" type="ORF">GNF83_14605</name>
</gene>
<name>A0AAW9KGF1_CLOPF</name>
<dbReference type="InterPro" id="IPR039743">
    <property type="entry name" value="6GAL/EXGAL"/>
</dbReference>
<dbReference type="EMBL" id="WNUR01000141">
    <property type="protein sequence ID" value="MDZ7542417.1"/>
    <property type="molecule type" value="Genomic_DNA"/>
</dbReference>
<sequence>MNRRKILNQLISTSVIFTMCLSAVPTMHAKASTNIYVNPAAQYQTMEGWGTALAWWADIVGGWSQPNKDAIMDTLYDANKGLGFNIARYNIGGGENPNHQHMRAGGEVPGFQPENGVWDWNADDRQKNILLEANKRGANILEAFSNSPPYWMTKSGCTSGKGLAPIFGVNNLQDSKYTDFADYLTEVVKYFRDYDGINFTTLSPINEPNSPAWCYNGAQEGCHWDRSNQNTIMKEVGKKIEEKNLDTILSGPEENTIDETIDSYNYY</sequence>
<feature type="chain" id="PRO_5043936883" evidence="1">
    <location>
        <begin position="30"/>
        <end position="267"/>
    </location>
</feature>
<dbReference type="AlphaFoldDB" id="A0AAW9KGF1"/>
<dbReference type="SUPFAM" id="SSF51445">
    <property type="entry name" value="(Trans)glycosidases"/>
    <property type="match status" value="1"/>
</dbReference>
<feature type="domain" description="Endo-beta-1,6-galactanase-like" evidence="2">
    <location>
        <begin position="34"/>
        <end position="258"/>
    </location>
</feature>
<dbReference type="Pfam" id="PF14587">
    <property type="entry name" value="Glyco_hydr_30_2"/>
    <property type="match status" value="1"/>
</dbReference>
<evidence type="ECO:0000313" key="4">
    <source>
        <dbReference type="Proteomes" id="UP001288944"/>
    </source>
</evidence>
<dbReference type="Gene3D" id="3.20.20.80">
    <property type="entry name" value="Glycosidases"/>
    <property type="match status" value="1"/>
</dbReference>
<proteinExistence type="predicted"/>
<dbReference type="PANTHER" id="PTHR42767">
    <property type="entry name" value="ENDO-BETA-1,6-GALACTANASE"/>
    <property type="match status" value="1"/>
</dbReference>
<protein>
    <submittedName>
        <fullName evidence="3">Alpha-L-arabinofuranosidase</fullName>
    </submittedName>
</protein>